<dbReference type="Pfam" id="PF00512">
    <property type="entry name" value="HisKA"/>
    <property type="match status" value="1"/>
</dbReference>
<dbReference type="SMART" id="SM00387">
    <property type="entry name" value="HATPase_c"/>
    <property type="match status" value="1"/>
</dbReference>
<evidence type="ECO:0000256" key="6">
    <source>
        <dbReference type="PROSITE-ProRule" id="PRU00169"/>
    </source>
</evidence>
<evidence type="ECO:0000259" key="10">
    <source>
        <dbReference type="PROSITE" id="PS50110"/>
    </source>
</evidence>
<dbReference type="Gene3D" id="3.40.50.2300">
    <property type="match status" value="1"/>
</dbReference>
<evidence type="ECO:0000256" key="5">
    <source>
        <dbReference type="ARBA" id="ARBA00022777"/>
    </source>
</evidence>
<dbReference type="SUPFAM" id="SSF52172">
    <property type="entry name" value="CheY-like"/>
    <property type="match status" value="1"/>
</dbReference>
<evidence type="ECO:0000256" key="1">
    <source>
        <dbReference type="ARBA" id="ARBA00000085"/>
    </source>
</evidence>
<dbReference type="OMA" id="WNTYTSE"/>
<dbReference type="InterPro" id="IPR036890">
    <property type="entry name" value="HATPase_C_sf"/>
</dbReference>
<dbReference type="Pfam" id="PF02518">
    <property type="entry name" value="HATPase_c"/>
    <property type="match status" value="1"/>
</dbReference>
<keyword evidence="4" id="KW-0808">Transferase</keyword>
<comment type="caution">
    <text evidence="11">The sequence shown here is derived from an EMBL/GenBank/DDBJ whole genome shotgun (WGS) entry which is preliminary data.</text>
</comment>
<keyword evidence="8" id="KW-0812">Transmembrane</keyword>
<gene>
    <name evidence="11" type="ORF">FDP41_010152</name>
</gene>
<feature type="region of interest" description="Disordered" evidence="7">
    <location>
        <begin position="685"/>
        <end position="718"/>
    </location>
</feature>
<dbReference type="CDD" id="cd17546">
    <property type="entry name" value="REC_hyHK_CKI1_RcsC-like"/>
    <property type="match status" value="1"/>
</dbReference>
<evidence type="ECO:0000256" key="4">
    <source>
        <dbReference type="ARBA" id="ARBA00022679"/>
    </source>
</evidence>
<dbReference type="EMBL" id="VFQX01000076">
    <property type="protein sequence ID" value="KAF0971546.1"/>
    <property type="molecule type" value="Genomic_DNA"/>
</dbReference>
<feature type="domain" description="Response regulatory" evidence="10">
    <location>
        <begin position="553"/>
        <end position="671"/>
    </location>
</feature>
<evidence type="ECO:0000256" key="8">
    <source>
        <dbReference type="SAM" id="Phobius"/>
    </source>
</evidence>
<dbReference type="CDD" id="cd00082">
    <property type="entry name" value="HisKA"/>
    <property type="match status" value="1"/>
</dbReference>
<feature type="transmembrane region" description="Helical" evidence="8">
    <location>
        <begin position="12"/>
        <end position="31"/>
    </location>
</feature>
<dbReference type="Gene3D" id="3.30.565.10">
    <property type="entry name" value="Histidine kinase-like ATPase, C-terminal domain"/>
    <property type="match status" value="1"/>
</dbReference>
<dbReference type="VEuPathDB" id="AmoebaDB:FDP41_010152"/>
<sequence length="718" mass="80727">MKTAFCYRVFEVFVLQYGVLVGAYLFSNALISANLEYTRQQVDATQARVKNSEKTKFIANLSHEARNPLHCIMGSLQILNHHFEGETCSGACKHCFFNNSAISEIIGDINENASLLLHILSSSLQMSSLEMGKIKPKSEVFNLKFLLDSLVGVFAQLAHEKNISLHSFFNVAQVPQFFKGDSVRLIQVIMNIISNAVKYTKHGYVRVNCNLANEQDLKDFYEREENIFNMCQGLSNSTSSPFTFVKLEFIDTGCGISPQEIDNLFQPYRIVEQKSDDHISLGFEQYLKQSENMKFNDGGSSLILNTSRNGLGLCIAKLLIDKMNGKIHVESALNVGTKVTIILPLQNTTNDMSEAISEILQGEGVEFNAIIIDRDECFRNVLSDYLLLFKHLKKLETFSSLEEMSILSLSSSNLKTIIFCSEEHFKVLLNEKATILGHQDNVILVPTTFRGAEREFFDIKYLAKPVRSSELVEFMSFVSTNTQRPNAEVLSNTSNAVSDSCSSSSSSSSHFAAPTKNNENGEESSLVAANKSSETTTTTSTSTTSYFDFSKFSVLLADDNAVNRKVLMKMLQIIGFKDIDTSNDGMECFEKFKQKAYQLVLLDCYMPILSGREACEMIRNLEKQTHTRVPIIAVTANNFESEQVLKSNGFDHVIYKPFVVDYLKQVFTNILDYYSQHYFHHPPHVNNHTTTSTSTTTAAHVHSPPPPHYPQQPHNQNQ</sequence>
<dbReference type="PANTHER" id="PTHR43047:SF72">
    <property type="entry name" value="OSMOSENSING HISTIDINE PROTEIN KINASE SLN1"/>
    <property type="match status" value="1"/>
</dbReference>
<comment type="catalytic activity">
    <reaction evidence="1">
        <text>ATP + protein L-histidine = ADP + protein N-phospho-L-histidine.</text>
        <dbReference type="EC" id="2.7.13.3"/>
    </reaction>
</comment>
<dbReference type="InterPro" id="IPR036097">
    <property type="entry name" value="HisK_dim/P_sf"/>
</dbReference>
<feature type="compositionally biased region" description="Low complexity" evidence="7">
    <location>
        <begin position="685"/>
        <end position="702"/>
    </location>
</feature>
<dbReference type="GeneID" id="68117367"/>
<dbReference type="VEuPathDB" id="AmoebaDB:NfTy_034910"/>
<reference evidence="11 12" key="1">
    <citation type="journal article" date="2019" name="Sci. Rep.">
        <title>Nanopore sequencing improves the draft genome of the human pathogenic amoeba Naegleria fowleri.</title>
        <authorList>
            <person name="Liechti N."/>
            <person name="Schurch N."/>
            <person name="Bruggmann R."/>
            <person name="Wittwer M."/>
        </authorList>
    </citation>
    <scope>NUCLEOTIDE SEQUENCE [LARGE SCALE GENOMIC DNA]</scope>
    <source>
        <strain evidence="11 12">ATCC 30894</strain>
    </source>
</reference>
<dbReference type="InterPro" id="IPR003661">
    <property type="entry name" value="HisK_dim/P_dom"/>
</dbReference>
<dbReference type="InterPro" id="IPR005467">
    <property type="entry name" value="His_kinase_dom"/>
</dbReference>
<dbReference type="PRINTS" id="PR00344">
    <property type="entry name" value="BCTRLSENSOR"/>
</dbReference>
<dbReference type="SUPFAM" id="SSF55874">
    <property type="entry name" value="ATPase domain of HSP90 chaperone/DNA topoisomerase II/histidine kinase"/>
    <property type="match status" value="1"/>
</dbReference>
<protein>
    <recommendedName>
        <fullName evidence="2">histidine kinase</fullName>
        <ecNumber evidence="2">2.7.13.3</ecNumber>
    </recommendedName>
</protein>
<dbReference type="Gene3D" id="1.10.287.130">
    <property type="match status" value="1"/>
</dbReference>
<organism evidence="11 12">
    <name type="scientific">Naegleria fowleri</name>
    <name type="common">Brain eating amoeba</name>
    <dbReference type="NCBI Taxonomy" id="5763"/>
    <lineage>
        <taxon>Eukaryota</taxon>
        <taxon>Discoba</taxon>
        <taxon>Heterolobosea</taxon>
        <taxon>Tetramitia</taxon>
        <taxon>Eutetramitia</taxon>
        <taxon>Vahlkampfiidae</taxon>
        <taxon>Naegleria</taxon>
    </lineage>
</organism>
<dbReference type="PANTHER" id="PTHR43047">
    <property type="entry name" value="TWO-COMPONENT HISTIDINE PROTEIN KINASE"/>
    <property type="match status" value="1"/>
</dbReference>
<dbReference type="GO" id="GO:0009927">
    <property type="term" value="F:histidine phosphotransfer kinase activity"/>
    <property type="evidence" value="ECO:0007669"/>
    <property type="project" value="TreeGrafter"/>
</dbReference>
<feature type="region of interest" description="Disordered" evidence="7">
    <location>
        <begin position="501"/>
        <end position="542"/>
    </location>
</feature>
<dbReference type="VEuPathDB" id="AmoebaDB:NF0093680"/>
<evidence type="ECO:0000313" key="11">
    <source>
        <dbReference type="EMBL" id="KAF0971546.1"/>
    </source>
</evidence>
<dbReference type="InterPro" id="IPR004358">
    <property type="entry name" value="Sig_transdc_His_kin-like_C"/>
</dbReference>
<feature type="modified residue" description="4-aspartylphosphate" evidence="6">
    <location>
        <position position="603"/>
    </location>
</feature>
<evidence type="ECO:0000256" key="3">
    <source>
        <dbReference type="ARBA" id="ARBA00022553"/>
    </source>
</evidence>
<accession>A0A6A5B9N8</accession>
<dbReference type="SUPFAM" id="SSF47384">
    <property type="entry name" value="Homodimeric domain of signal transducing histidine kinase"/>
    <property type="match status" value="1"/>
</dbReference>
<dbReference type="GO" id="GO:0000155">
    <property type="term" value="F:phosphorelay sensor kinase activity"/>
    <property type="evidence" value="ECO:0007669"/>
    <property type="project" value="InterPro"/>
</dbReference>
<dbReference type="RefSeq" id="XP_044556262.1">
    <property type="nucleotide sequence ID" value="XM_044700419.1"/>
</dbReference>
<dbReference type="PROSITE" id="PS50109">
    <property type="entry name" value="HIS_KIN"/>
    <property type="match status" value="1"/>
</dbReference>
<dbReference type="GO" id="GO:0005886">
    <property type="term" value="C:plasma membrane"/>
    <property type="evidence" value="ECO:0007669"/>
    <property type="project" value="TreeGrafter"/>
</dbReference>
<keyword evidence="8" id="KW-1133">Transmembrane helix</keyword>
<dbReference type="InterPro" id="IPR011006">
    <property type="entry name" value="CheY-like_superfamily"/>
</dbReference>
<dbReference type="Pfam" id="PF00072">
    <property type="entry name" value="Response_reg"/>
    <property type="match status" value="1"/>
</dbReference>
<feature type="compositionally biased region" description="Low complexity" evidence="7">
    <location>
        <begin position="532"/>
        <end position="542"/>
    </location>
</feature>
<evidence type="ECO:0000259" key="9">
    <source>
        <dbReference type="PROSITE" id="PS50109"/>
    </source>
</evidence>
<evidence type="ECO:0000313" key="12">
    <source>
        <dbReference type="Proteomes" id="UP000444721"/>
    </source>
</evidence>
<name>A0A6A5B9N8_NAEFO</name>
<feature type="domain" description="Histidine kinase" evidence="9">
    <location>
        <begin position="60"/>
        <end position="347"/>
    </location>
</feature>
<keyword evidence="3 6" id="KW-0597">Phosphoprotein</keyword>
<dbReference type="PROSITE" id="PS50110">
    <property type="entry name" value="RESPONSE_REGULATORY"/>
    <property type="match status" value="1"/>
</dbReference>
<evidence type="ECO:0000256" key="7">
    <source>
        <dbReference type="SAM" id="MobiDB-lite"/>
    </source>
</evidence>
<dbReference type="EC" id="2.7.13.3" evidence="2"/>
<keyword evidence="8" id="KW-0472">Membrane</keyword>
<dbReference type="OrthoDB" id="10266508at2759"/>
<proteinExistence type="predicted"/>
<dbReference type="InterPro" id="IPR003594">
    <property type="entry name" value="HATPase_dom"/>
</dbReference>
<dbReference type="InterPro" id="IPR001789">
    <property type="entry name" value="Sig_transdc_resp-reg_receiver"/>
</dbReference>
<dbReference type="Proteomes" id="UP000444721">
    <property type="component" value="Unassembled WGS sequence"/>
</dbReference>
<keyword evidence="5" id="KW-0418">Kinase</keyword>
<dbReference type="SMART" id="SM00448">
    <property type="entry name" value="REC"/>
    <property type="match status" value="1"/>
</dbReference>
<dbReference type="VEuPathDB" id="AmoebaDB:NF0040530"/>
<keyword evidence="12" id="KW-1185">Reference proteome</keyword>
<dbReference type="AlphaFoldDB" id="A0A6A5B9N8"/>
<evidence type="ECO:0000256" key="2">
    <source>
        <dbReference type="ARBA" id="ARBA00012438"/>
    </source>
</evidence>